<evidence type="ECO:0000313" key="8">
    <source>
        <dbReference type="RefSeq" id="XP_027203741.1"/>
    </source>
</evidence>
<dbReference type="CTD" id="112869"/>
<dbReference type="InParanoid" id="A0A6P6YFT8"/>
<keyword evidence="4" id="KW-0539">Nucleus</keyword>
<evidence type="ECO:0000256" key="2">
    <source>
        <dbReference type="ARBA" id="ARBA00023015"/>
    </source>
</evidence>
<protein>
    <submittedName>
        <fullName evidence="8">SAGA-associated factor 29-like</fullName>
    </submittedName>
</protein>
<evidence type="ECO:0000256" key="5">
    <source>
        <dbReference type="SAM" id="MobiDB-lite"/>
    </source>
</evidence>
<feature type="compositionally biased region" description="Basic and acidic residues" evidence="5">
    <location>
        <begin position="347"/>
        <end position="362"/>
    </location>
</feature>
<evidence type="ECO:0000256" key="1">
    <source>
        <dbReference type="ARBA" id="ARBA00004123"/>
    </source>
</evidence>
<dbReference type="CDD" id="cd20394">
    <property type="entry name" value="Tudor_SGF29_rpt2"/>
    <property type="match status" value="1"/>
</dbReference>
<dbReference type="InterPro" id="IPR037802">
    <property type="entry name" value="SGF29"/>
</dbReference>
<dbReference type="RefSeq" id="XP_027203741.1">
    <property type="nucleotide sequence ID" value="XM_027347940.1"/>
</dbReference>
<reference evidence="8" key="1">
    <citation type="submission" date="2025-08" db="UniProtKB">
        <authorList>
            <consortium name="RefSeq"/>
        </authorList>
    </citation>
    <scope>IDENTIFICATION</scope>
    <source>
        <strain evidence="8">Airmid</strain>
    </source>
</reference>
<dbReference type="Proteomes" id="UP000515146">
    <property type="component" value="Unplaced"/>
</dbReference>
<keyword evidence="2" id="KW-0805">Transcription regulation</keyword>
<dbReference type="AlphaFoldDB" id="A0A6P6YFT8"/>
<comment type="subcellular location">
    <subcellularLocation>
        <location evidence="1">Nucleus</location>
    </subcellularLocation>
</comment>
<dbReference type="KEGG" id="dpte:113797537"/>
<dbReference type="GO" id="GO:0005634">
    <property type="term" value="C:nucleus"/>
    <property type="evidence" value="ECO:0007669"/>
    <property type="project" value="UniProtKB-SubCell"/>
</dbReference>
<dbReference type="InterPro" id="IPR047287">
    <property type="entry name" value="Tudor_SGF29_rpt2"/>
</dbReference>
<gene>
    <name evidence="8" type="primary">LOC113797537</name>
</gene>
<dbReference type="FunCoup" id="A0A6P6YFT8">
    <property type="interactions" value="405"/>
</dbReference>
<feature type="region of interest" description="Disordered" evidence="5">
    <location>
        <begin position="1"/>
        <end position="22"/>
    </location>
</feature>
<dbReference type="PANTHER" id="PTHR21539:SF0">
    <property type="entry name" value="SAGA-ASSOCIATED FACTOR 29"/>
    <property type="match status" value="1"/>
</dbReference>
<name>A0A6P6YFT8_DERPT</name>
<evidence type="ECO:0000256" key="3">
    <source>
        <dbReference type="ARBA" id="ARBA00023163"/>
    </source>
</evidence>
<dbReference type="Pfam" id="PF07039">
    <property type="entry name" value="SGF29_Tudor"/>
    <property type="match status" value="1"/>
</dbReference>
<evidence type="ECO:0000259" key="6">
    <source>
        <dbReference type="PROSITE" id="PS51518"/>
    </source>
</evidence>
<feature type="domain" description="SGF29 C-terminal" evidence="6">
    <location>
        <begin position="193"/>
        <end position="348"/>
    </location>
</feature>
<organism evidence="7 8">
    <name type="scientific">Dermatophagoides pteronyssinus</name>
    <name type="common">European house dust mite</name>
    <dbReference type="NCBI Taxonomy" id="6956"/>
    <lineage>
        <taxon>Eukaryota</taxon>
        <taxon>Metazoa</taxon>
        <taxon>Ecdysozoa</taxon>
        <taxon>Arthropoda</taxon>
        <taxon>Chelicerata</taxon>
        <taxon>Arachnida</taxon>
        <taxon>Acari</taxon>
        <taxon>Acariformes</taxon>
        <taxon>Sarcoptiformes</taxon>
        <taxon>Astigmata</taxon>
        <taxon>Psoroptidia</taxon>
        <taxon>Analgoidea</taxon>
        <taxon>Pyroglyphidae</taxon>
        <taxon>Dermatophagoidinae</taxon>
        <taxon>Dermatophagoides</taxon>
    </lineage>
</organism>
<keyword evidence="3" id="KW-0804">Transcription</keyword>
<feature type="compositionally biased region" description="Basic and acidic residues" evidence="5">
    <location>
        <begin position="1"/>
        <end position="10"/>
    </location>
</feature>
<evidence type="ECO:0000313" key="7">
    <source>
        <dbReference type="Proteomes" id="UP000515146"/>
    </source>
</evidence>
<keyword evidence="7" id="KW-1185">Reference proteome</keyword>
<dbReference type="InterPro" id="IPR047288">
    <property type="entry name" value="Tudor_SGF29_rpt1"/>
</dbReference>
<dbReference type="PANTHER" id="PTHR21539">
    <property type="entry name" value="SAGA-ASSOCIATED FACTOR 29"/>
    <property type="match status" value="1"/>
</dbReference>
<dbReference type="PROSITE" id="PS51518">
    <property type="entry name" value="SGF29_C"/>
    <property type="match status" value="1"/>
</dbReference>
<dbReference type="CDD" id="cd20393">
    <property type="entry name" value="Tudor_SGF29_rpt1"/>
    <property type="match status" value="1"/>
</dbReference>
<proteinExistence type="predicted"/>
<dbReference type="GO" id="GO:0000124">
    <property type="term" value="C:SAGA complex"/>
    <property type="evidence" value="ECO:0007669"/>
    <property type="project" value="InterPro"/>
</dbReference>
<dbReference type="Gene3D" id="2.30.30.140">
    <property type="match status" value="2"/>
</dbReference>
<dbReference type="OrthoDB" id="10265994at2759"/>
<dbReference type="InterPro" id="IPR010750">
    <property type="entry name" value="SGF29_tudor-like_dom"/>
</dbReference>
<sequence length="386" mass="44127">MADNKNDGFKESISGCSTSDPDVINNNSTNQTMLNNQIHQSQTSQDIFKGAEGEFLQERLQVLNRLTKQITLFRQQALDSVNELRNSQKSCMKTEINKSDADRLKSLFDKAVMDCDKEADAVRLSLDLIQEIRNYSRSRQKKMQYAFKNKKSFIRRGQMIKILNDCAHTLPLWIGRSVNEKPPPLCGAIPADLEYIPKIGDLVAALIPTASDIIKPSTSISHLNNPNHDGDWILAEVVHVNGNKFEIDDIDEEQNERHYLSRRSLIPLPLYRANPETNPEALYKRDTLVLALYPQTTCFYRGKVLHAPITANGMYQILFVDHTYQEGYSPPLEVPQRYVVKGPKDYSIETNKKRNRETDHPESLQGLIPKRFQPTMSTIHKTLKKE</sequence>
<feature type="region of interest" description="Disordered" evidence="5">
    <location>
        <begin position="347"/>
        <end position="367"/>
    </location>
</feature>
<accession>A0A6P6YFT8</accession>
<evidence type="ECO:0000256" key="4">
    <source>
        <dbReference type="ARBA" id="ARBA00023242"/>
    </source>
</evidence>